<name>A0A2P6NXJ6_9EUKA</name>
<evidence type="ECO:0000256" key="1">
    <source>
        <dbReference type="SAM" id="MobiDB-lite"/>
    </source>
</evidence>
<feature type="region of interest" description="Disordered" evidence="1">
    <location>
        <begin position="23"/>
        <end position="108"/>
    </location>
</feature>
<evidence type="ECO:0000313" key="3">
    <source>
        <dbReference type="Proteomes" id="UP000241769"/>
    </source>
</evidence>
<reference evidence="2 3" key="1">
    <citation type="journal article" date="2018" name="Genome Biol. Evol.">
        <title>Multiple Roots of Fruiting Body Formation in Amoebozoa.</title>
        <authorList>
            <person name="Hillmann F."/>
            <person name="Forbes G."/>
            <person name="Novohradska S."/>
            <person name="Ferling I."/>
            <person name="Riege K."/>
            <person name="Groth M."/>
            <person name="Westermann M."/>
            <person name="Marz M."/>
            <person name="Spaller T."/>
            <person name="Winckler T."/>
            <person name="Schaap P."/>
            <person name="Glockner G."/>
        </authorList>
    </citation>
    <scope>NUCLEOTIDE SEQUENCE [LARGE SCALE GENOMIC DNA]</scope>
    <source>
        <strain evidence="2 3">Jena</strain>
    </source>
</reference>
<comment type="caution">
    <text evidence="2">The sequence shown here is derived from an EMBL/GenBank/DDBJ whole genome shotgun (WGS) entry which is preliminary data.</text>
</comment>
<dbReference type="Proteomes" id="UP000241769">
    <property type="component" value="Unassembled WGS sequence"/>
</dbReference>
<protein>
    <submittedName>
        <fullName evidence="2">Uncharacterized protein</fullName>
    </submittedName>
</protein>
<sequence length="108" mass="11960">MFLCHRALKIGIKSLWSFITSKTLPQIKPSTGPGLQRQQSAASHRPVNNSNILPVNSARGINGTHRSPAESPSYHPPQEEMLDETDLEHLALNGPLSRSQARQLQSKR</sequence>
<dbReference type="EMBL" id="MDYQ01000008">
    <property type="protein sequence ID" value="PRP88656.1"/>
    <property type="molecule type" value="Genomic_DNA"/>
</dbReference>
<accession>A0A2P6NXJ6</accession>
<evidence type="ECO:0000313" key="2">
    <source>
        <dbReference type="EMBL" id="PRP88656.1"/>
    </source>
</evidence>
<dbReference type="AlphaFoldDB" id="A0A2P6NXJ6"/>
<feature type="compositionally biased region" description="Polar residues" evidence="1">
    <location>
        <begin position="96"/>
        <end position="108"/>
    </location>
</feature>
<keyword evidence="3" id="KW-1185">Reference proteome</keyword>
<proteinExistence type="predicted"/>
<gene>
    <name evidence="2" type="ORF">PROFUN_02752</name>
</gene>
<dbReference type="InParanoid" id="A0A2P6NXJ6"/>
<organism evidence="2 3">
    <name type="scientific">Planoprotostelium fungivorum</name>
    <dbReference type="NCBI Taxonomy" id="1890364"/>
    <lineage>
        <taxon>Eukaryota</taxon>
        <taxon>Amoebozoa</taxon>
        <taxon>Evosea</taxon>
        <taxon>Variosea</taxon>
        <taxon>Cavosteliida</taxon>
        <taxon>Cavosteliaceae</taxon>
        <taxon>Planoprotostelium</taxon>
    </lineage>
</organism>
<feature type="compositionally biased region" description="Polar residues" evidence="1">
    <location>
        <begin position="36"/>
        <end position="54"/>
    </location>
</feature>